<dbReference type="EMBL" id="CADEBC010000532">
    <property type="protein sequence ID" value="CAB3248129.1"/>
    <property type="molecule type" value="Genomic_DNA"/>
</dbReference>
<evidence type="ECO:0000313" key="2">
    <source>
        <dbReference type="EMBL" id="CAB3231514.1"/>
    </source>
</evidence>
<comment type="caution">
    <text evidence="2">The sequence shown here is derived from an EMBL/GenBank/DDBJ whole genome shotgun (WGS) entry which is preliminary data.</text>
</comment>
<name>A0A8S0ZEQ5_ARCPL</name>
<dbReference type="Proteomes" id="UP000494256">
    <property type="component" value="Unassembled WGS sequence"/>
</dbReference>
<reference evidence="4 5" key="1">
    <citation type="submission" date="2020-04" db="EMBL/GenBank/DDBJ databases">
        <authorList>
            <person name="Wallbank WR R."/>
            <person name="Pardo Diaz C."/>
            <person name="Kozak K."/>
            <person name="Martin S."/>
            <person name="Jiggins C."/>
            <person name="Moest M."/>
            <person name="Warren A I."/>
            <person name="Byers J.R.P. K."/>
            <person name="Montejo-Kovacevich G."/>
            <person name="Yen C E."/>
        </authorList>
    </citation>
    <scope>NUCLEOTIDE SEQUENCE [LARGE SCALE GENOMIC DNA]</scope>
</reference>
<gene>
    <name evidence="3" type="ORF">APLA_LOCUS11521</name>
    <name evidence="2" type="ORF">APLA_LOCUS5231</name>
</gene>
<evidence type="ECO:0000313" key="3">
    <source>
        <dbReference type="EMBL" id="CAB3248129.1"/>
    </source>
</evidence>
<keyword evidence="4" id="KW-1185">Reference proteome</keyword>
<feature type="region of interest" description="Disordered" evidence="1">
    <location>
        <begin position="1"/>
        <end position="25"/>
    </location>
</feature>
<evidence type="ECO:0000256" key="1">
    <source>
        <dbReference type="SAM" id="MobiDB-lite"/>
    </source>
</evidence>
<dbReference type="Pfam" id="PF14769">
    <property type="entry name" value="CLAMP"/>
    <property type="match status" value="1"/>
</dbReference>
<protein>
    <submittedName>
        <fullName evidence="2">Uncharacterized protein</fullName>
    </submittedName>
</protein>
<accession>A0A8S0ZEQ5</accession>
<evidence type="ECO:0000313" key="4">
    <source>
        <dbReference type="Proteomes" id="UP000494106"/>
    </source>
</evidence>
<dbReference type="OrthoDB" id="425082at2759"/>
<dbReference type="InterPro" id="IPR032727">
    <property type="entry name" value="CLAMP"/>
</dbReference>
<dbReference type="EMBL" id="CADEBD010000288">
    <property type="protein sequence ID" value="CAB3231514.1"/>
    <property type="molecule type" value="Genomic_DNA"/>
</dbReference>
<feature type="compositionally biased region" description="Polar residues" evidence="1">
    <location>
        <begin position="1"/>
        <end position="18"/>
    </location>
</feature>
<proteinExistence type="predicted"/>
<evidence type="ECO:0000313" key="5">
    <source>
        <dbReference type="Proteomes" id="UP000494256"/>
    </source>
</evidence>
<dbReference type="AlphaFoldDB" id="A0A8S0ZEQ5"/>
<sequence>MNTIMDRQSDTSTSTRISEPTEKQAKIKAASAPIVPITSDAALKHQTSAPSYFHSLKENDAPPFLLPGLEQYPMLVIRHIFNEEDVVEVIANADADKEHGLKKFLGQLLVEKEIIPNFALSEKNFLVSLLAEVIDYAAQRDFNPFKLSVMLTLYVDSHRYFKWYYWLPPIALWNYFKEMMIRHTIEDSPTGQEVFKPEECYDIITHFHTVYLSNLPLIHILTFGAYRLKLVWPFRGK</sequence>
<organism evidence="2 5">
    <name type="scientific">Arctia plantaginis</name>
    <name type="common">Wood tiger moth</name>
    <name type="synonym">Phalaena plantaginis</name>
    <dbReference type="NCBI Taxonomy" id="874455"/>
    <lineage>
        <taxon>Eukaryota</taxon>
        <taxon>Metazoa</taxon>
        <taxon>Ecdysozoa</taxon>
        <taxon>Arthropoda</taxon>
        <taxon>Hexapoda</taxon>
        <taxon>Insecta</taxon>
        <taxon>Pterygota</taxon>
        <taxon>Neoptera</taxon>
        <taxon>Endopterygota</taxon>
        <taxon>Lepidoptera</taxon>
        <taxon>Glossata</taxon>
        <taxon>Ditrysia</taxon>
        <taxon>Noctuoidea</taxon>
        <taxon>Erebidae</taxon>
        <taxon>Arctiinae</taxon>
        <taxon>Arctia</taxon>
    </lineage>
</organism>
<dbReference type="Proteomes" id="UP000494106">
    <property type="component" value="Unassembled WGS sequence"/>
</dbReference>